<keyword evidence="2" id="KW-1185">Reference proteome</keyword>
<dbReference type="RefSeq" id="WP_007823192.1">
    <property type="nucleotide sequence ID" value="NZ_JAVRET010000001.1"/>
</dbReference>
<accession>A0ABU2QU72</accession>
<sequence>MAERRACPECRREIAVVGGRVARHDAPGTRAAGGLESCRGSRRYVGVSAGQDALDGFVVPDFPGQMPLW</sequence>
<evidence type="ECO:0000313" key="2">
    <source>
        <dbReference type="Proteomes" id="UP001183610"/>
    </source>
</evidence>
<comment type="caution">
    <text evidence="1">The sequence shown here is derived from an EMBL/GenBank/DDBJ whole genome shotgun (WGS) entry which is preliminary data.</text>
</comment>
<organism evidence="1 2">
    <name type="scientific">Streptomyces evansiae</name>
    <dbReference type="NCBI Taxonomy" id="3075535"/>
    <lineage>
        <taxon>Bacteria</taxon>
        <taxon>Bacillati</taxon>
        <taxon>Actinomycetota</taxon>
        <taxon>Actinomycetes</taxon>
        <taxon>Kitasatosporales</taxon>
        <taxon>Streptomycetaceae</taxon>
        <taxon>Streptomyces</taxon>
    </lineage>
</organism>
<reference evidence="2" key="1">
    <citation type="submission" date="2023-07" db="EMBL/GenBank/DDBJ databases">
        <title>30 novel species of actinomycetes from the DSMZ collection.</title>
        <authorList>
            <person name="Nouioui I."/>
        </authorList>
    </citation>
    <scope>NUCLEOTIDE SEQUENCE [LARGE SCALE GENOMIC DNA]</scope>
    <source>
        <strain evidence="2">DSM 41979</strain>
    </source>
</reference>
<evidence type="ECO:0000313" key="1">
    <source>
        <dbReference type="EMBL" id="MDT0407553.1"/>
    </source>
</evidence>
<dbReference type="Proteomes" id="UP001183610">
    <property type="component" value="Unassembled WGS sequence"/>
</dbReference>
<proteinExistence type="predicted"/>
<dbReference type="EMBL" id="JAVRET010000001">
    <property type="protein sequence ID" value="MDT0407553.1"/>
    <property type="molecule type" value="Genomic_DNA"/>
</dbReference>
<name>A0ABU2QU72_9ACTN</name>
<gene>
    <name evidence="1" type="ORF">RM698_00585</name>
</gene>
<protein>
    <submittedName>
        <fullName evidence="1">Uncharacterized protein</fullName>
    </submittedName>
</protein>